<dbReference type="Pfam" id="PF01494">
    <property type="entry name" value="FAD_binding_3"/>
    <property type="match status" value="1"/>
</dbReference>
<comment type="similarity">
    <text evidence="2">Belongs to the PheA/TfdB FAD monooxygenase family.</text>
</comment>
<feature type="transmembrane region" description="Helical" evidence="7">
    <location>
        <begin position="7"/>
        <end position="26"/>
    </location>
</feature>
<evidence type="ECO:0000256" key="5">
    <source>
        <dbReference type="ARBA" id="ARBA00023002"/>
    </source>
</evidence>
<evidence type="ECO:0000256" key="7">
    <source>
        <dbReference type="SAM" id="Phobius"/>
    </source>
</evidence>
<dbReference type="InterPro" id="IPR012941">
    <property type="entry name" value="Phe_hydrox_C_dim_dom"/>
</dbReference>
<feature type="region of interest" description="Disordered" evidence="6">
    <location>
        <begin position="427"/>
        <end position="450"/>
    </location>
</feature>
<dbReference type="Proteomes" id="UP001383192">
    <property type="component" value="Unassembled WGS sequence"/>
</dbReference>
<sequence>MQSNNNANVLIVGAGPSGLVLALSLLQNGLSVRIIDKSPNHMIGQRGAGITPRTLEHYKLLGILPEIEKAQSSIPKLRVYPSPEVDGGEEPPERDMLEVFEPRPEFYRINGAMLGQEDHLTVLRDILSKKYNCTVELSTELVSFSQHPDHDYVTVRTRDVKTGIEQDAQFDWLVGTDGAHSIVRKSLGLTFLGETVETNTLVIGDIEVLDGPELRNWTVWGNYGDKMYDYFSFHRLLLINGSDRLTLRHYHREGKNYHWLILGGKNIDIHKAAADREELVKYIHETIGKKKYEYGELRTAAAWKANIRMVNKFGAGRVFIAGDAAHVHSPTGGQGMNSGVQDSINLAWKLSLAHKHKAPLSLLESYTTERLPVIASMLNKTTELMYKTFTLSDTADAWVRGWDLRQFGVNYRASPITLDERYVGESEVDPYRSGQDGSARAGDRAPDAPGLIVTSDREKKRLFDLFSPVRHTILVFSSDSGAKDILDSLDSDYLKDITTTTLILPQGTAPTPNAVVDGEGFAYKHYNVNPGETWIVVVRPDSYIGAVVKDGEGVRKYFDRILG</sequence>
<evidence type="ECO:0000256" key="4">
    <source>
        <dbReference type="ARBA" id="ARBA00022827"/>
    </source>
</evidence>
<dbReference type="EMBL" id="JAYKXP010000040">
    <property type="protein sequence ID" value="KAK7039068.1"/>
    <property type="molecule type" value="Genomic_DNA"/>
</dbReference>
<dbReference type="PANTHER" id="PTHR43004">
    <property type="entry name" value="TRK SYSTEM POTASSIUM UPTAKE PROTEIN"/>
    <property type="match status" value="1"/>
</dbReference>
<keyword evidence="3" id="KW-0285">Flavoprotein</keyword>
<evidence type="ECO:0008006" key="13">
    <source>
        <dbReference type="Google" id="ProtNLM"/>
    </source>
</evidence>
<dbReference type="GO" id="GO:0016709">
    <property type="term" value="F:oxidoreductase activity, acting on paired donors, with incorporation or reduction of molecular oxygen, NAD(P)H as one donor, and incorporation of one atom of oxygen"/>
    <property type="evidence" value="ECO:0007669"/>
    <property type="project" value="UniProtKB-ARBA"/>
</dbReference>
<keyword evidence="12" id="KW-1185">Reference proteome</keyword>
<evidence type="ECO:0000259" key="9">
    <source>
        <dbReference type="Pfam" id="PF07976"/>
    </source>
</evidence>
<dbReference type="Gene3D" id="3.40.30.120">
    <property type="match status" value="1"/>
</dbReference>
<comment type="caution">
    <text evidence="10">The sequence shown here is derived from an EMBL/GenBank/DDBJ whole genome shotgun (WGS) entry which is preliminary data.</text>
</comment>
<evidence type="ECO:0000256" key="1">
    <source>
        <dbReference type="ARBA" id="ARBA00001974"/>
    </source>
</evidence>
<dbReference type="AlphaFoldDB" id="A0AAW0BY35"/>
<dbReference type="InterPro" id="IPR036188">
    <property type="entry name" value="FAD/NAD-bd_sf"/>
</dbReference>
<dbReference type="InterPro" id="IPR050641">
    <property type="entry name" value="RIFMO-like"/>
</dbReference>
<dbReference type="Pfam" id="PF07976">
    <property type="entry name" value="Phe_hydrox_dim"/>
    <property type="match status" value="1"/>
</dbReference>
<protein>
    <recommendedName>
        <fullName evidence="13">FAD-binding domain-containing protein</fullName>
    </recommendedName>
</protein>
<dbReference type="PRINTS" id="PR00420">
    <property type="entry name" value="RNGMNOXGNASE"/>
</dbReference>
<dbReference type="Gene3D" id="3.50.50.60">
    <property type="entry name" value="FAD/NAD(P)-binding domain"/>
    <property type="match status" value="1"/>
</dbReference>
<dbReference type="EMBL" id="JAYKXP010000072">
    <property type="protein sequence ID" value="KAK7030997.1"/>
    <property type="molecule type" value="Genomic_DNA"/>
</dbReference>
<name>A0AAW0BY35_9AGAR</name>
<keyword evidence="4" id="KW-0274">FAD</keyword>
<dbReference type="InterPro" id="IPR036249">
    <property type="entry name" value="Thioredoxin-like_sf"/>
</dbReference>
<evidence type="ECO:0000256" key="3">
    <source>
        <dbReference type="ARBA" id="ARBA00022630"/>
    </source>
</evidence>
<dbReference type="InterPro" id="IPR002938">
    <property type="entry name" value="FAD-bd"/>
</dbReference>
<accession>A0AAW0BY35</accession>
<gene>
    <name evidence="11" type="ORF">VNI00_010229</name>
    <name evidence="10" type="ORF">VNI00_013785</name>
</gene>
<evidence type="ECO:0000313" key="11">
    <source>
        <dbReference type="EMBL" id="KAK7039068.1"/>
    </source>
</evidence>
<evidence type="ECO:0000259" key="8">
    <source>
        <dbReference type="Pfam" id="PF01494"/>
    </source>
</evidence>
<dbReference type="SUPFAM" id="SSF52833">
    <property type="entry name" value="Thioredoxin-like"/>
    <property type="match status" value="1"/>
</dbReference>
<feature type="domain" description="FAD-binding" evidence="8">
    <location>
        <begin position="7"/>
        <end position="379"/>
    </location>
</feature>
<proteinExistence type="inferred from homology"/>
<keyword evidence="5" id="KW-0560">Oxidoreductase</keyword>
<dbReference type="GO" id="GO:0071949">
    <property type="term" value="F:FAD binding"/>
    <property type="evidence" value="ECO:0007669"/>
    <property type="project" value="InterPro"/>
</dbReference>
<keyword evidence="7" id="KW-0472">Membrane</keyword>
<comment type="cofactor">
    <cofactor evidence="1">
        <name>FAD</name>
        <dbReference type="ChEBI" id="CHEBI:57692"/>
    </cofactor>
</comment>
<keyword evidence="7" id="KW-1133">Transmembrane helix</keyword>
<keyword evidence="7" id="KW-0812">Transmembrane</keyword>
<dbReference type="SUPFAM" id="SSF51905">
    <property type="entry name" value="FAD/NAD(P)-binding domain"/>
    <property type="match status" value="1"/>
</dbReference>
<evidence type="ECO:0000313" key="12">
    <source>
        <dbReference type="Proteomes" id="UP001383192"/>
    </source>
</evidence>
<evidence type="ECO:0000256" key="2">
    <source>
        <dbReference type="ARBA" id="ARBA00007801"/>
    </source>
</evidence>
<evidence type="ECO:0000313" key="10">
    <source>
        <dbReference type="EMBL" id="KAK7030997.1"/>
    </source>
</evidence>
<dbReference type="Gene3D" id="3.30.70.2450">
    <property type="match status" value="1"/>
</dbReference>
<dbReference type="PANTHER" id="PTHR43004:SF19">
    <property type="entry name" value="BINDING MONOOXYGENASE, PUTATIVE (JCVI)-RELATED"/>
    <property type="match status" value="1"/>
</dbReference>
<organism evidence="10 12">
    <name type="scientific">Paramarasmius palmivorus</name>
    <dbReference type="NCBI Taxonomy" id="297713"/>
    <lineage>
        <taxon>Eukaryota</taxon>
        <taxon>Fungi</taxon>
        <taxon>Dikarya</taxon>
        <taxon>Basidiomycota</taxon>
        <taxon>Agaricomycotina</taxon>
        <taxon>Agaricomycetes</taxon>
        <taxon>Agaricomycetidae</taxon>
        <taxon>Agaricales</taxon>
        <taxon>Marasmiineae</taxon>
        <taxon>Marasmiaceae</taxon>
        <taxon>Paramarasmius</taxon>
    </lineage>
</organism>
<feature type="domain" description="Phenol hydroxylase-like C-terminal dimerisation" evidence="9">
    <location>
        <begin position="517"/>
        <end position="561"/>
    </location>
</feature>
<evidence type="ECO:0000256" key="6">
    <source>
        <dbReference type="SAM" id="MobiDB-lite"/>
    </source>
</evidence>
<reference evidence="10 12" key="1">
    <citation type="submission" date="2024-01" db="EMBL/GenBank/DDBJ databases">
        <title>A draft genome for a cacao thread blight-causing isolate of Paramarasmius palmivorus.</title>
        <authorList>
            <person name="Baruah I.K."/>
            <person name="Bukari Y."/>
            <person name="Amoako-Attah I."/>
            <person name="Meinhardt L.W."/>
            <person name="Bailey B.A."/>
            <person name="Cohen S.P."/>
        </authorList>
    </citation>
    <scope>NUCLEOTIDE SEQUENCE [LARGE SCALE GENOMIC DNA]</scope>
    <source>
        <strain evidence="10 12">GH-12</strain>
    </source>
</reference>